<feature type="binding site" evidence="10">
    <location>
        <position position="72"/>
    </location>
    <ligand>
        <name>[2Fe-2S] cluster</name>
        <dbReference type="ChEBI" id="CHEBI:190135"/>
    </ligand>
</feature>
<dbReference type="OrthoDB" id="1885901at2759"/>
<dbReference type="InterPro" id="IPR036010">
    <property type="entry name" value="2Fe-2S_ferredoxin-like_sf"/>
</dbReference>
<comment type="function">
    <text evidence="8">Ferredoxins are iron-sulfur proteins that transfer electrons in a wide variety of metabolic reactions.</text>
</comment>
<keyword evidence="8" id="KW-0934">Plastid</keyword>
<dbReference type="Gene3D" id="3.10.20.30">
    <property type="match status" value="1"/>
</dbReference>
<dbReference type="FunFam" id="3.10.20.30:FF:000014">
    <property type="entry name" value="Ferredoxin"/>
    <property type="match status" value="1"/>
</dbReference>
<dbReference type="EvolutionaryTrace" id="Q2HZ25"/>
<feature type="binding site" evidence="10">
    <location>
        <position position="75"/>
    </location>
    <ligand>
        <name>[2Fe-2S] cluster</name>
        <dbReference type="ChEBI" id="CHEBI:190135"/>
    </ligand>
</feature>
<dbReference type="PROSITE" id="PS51085">
    <property type="entry name" value="2FE2S_FER_2"/>
    <property type="match status" value="1"/>
</dbReference>
<dbReference type="PDB" id="4ITK">
    <property type="method" value="X-ray"/>
    <property type="resolution" value="1.18 A"/>
    <property type="chains" value="A=31-123"/>
</dbReference>
<keyword evidence="4 8" id="KW-0479">Metal-binding</keyword>
<evidence type="ECO:0007829" key="10">
    <source>
        <dbReference type="PDB" id="4ITK"/>
    </source>
</evidence>
<feature type="binding site" evidence="10">
    <location>
        <position position="68"/>
    </location>
    <ligand>
        <name>[2Fe-2S] cluster</name>
        <dbReference type="ChEBI" id="CHEBI:190135"/>
    </ligand>
</feature>
<dbReference type="InterPro" id="IPR001041">
    <property type="entry name" value="2Fe-2S_ferredoxin-type"/>
</dbReference>
<evidence type="ECO:0000256" key="5">
    <source>
        <dbReference type="ARBA" id="ARBA00022982"/>
    </source>
</evidence>
<dbReference type="SMR" id="Q2HZ25"/>
<dbReference type="PANTHER" id="PTHR43112:SF3">
    <property type="entry name" value="FERREDOXIN-2, CHLOROPLASTIC"/>
    <property type="match status" value="1"/>
</dbReference>
<feature type="binding site" evidence="10">
    <location>
        <position position="70"/>
    </location>
    <ligand>
        <name>[2Fe-2S] cluster</name>
        <dbReference type="ChEBI" id="CHEBI:190135"/>
    </ligand>
</feature>
<dbReference type="Pfam" id="PF00111">
    <property type="entry name" value="Fer2"/>
    <property type="match status" value="1"/>
</dbReference>
<dbReference type="GO" id="GO:0009507">
    <property type="term" value="C:chloroplast"/>
    <property type="evidence" value="ECO:0007669"/>
    <property type="project" value="UniProtKB-SubCell"/>
</dbReference>
<evidence type="ECO:0000256" key="4">
    <source>
        <dbReference type="ARBA" id="ARBA00022723"/>
    </source>
</evidence>
<comment type="subcellular location">
    <subcellularLocation>
        <location evidence="8">Plastid</location>
        <location evidence="8">Chloroplast</location>
    </subcellularLocation>
</comment>
<gene>
    <name evidence="9" type="primary">FDX2</name>
</gene>
<dbReference type="EMBL" id="DQ360407">
    <property type="protein sequence ID" value="ABC88601.1"/>
    <property type="molecule type" value="mRNA"/>
</dbReference>
<feature type="binding site" evidence="10">
    <location>
        <position position="67"/>
    </location>
    <ligand>
        <name>[2Fe-2S] cluster</name>
        <dbReference type="ChEBI" id="CHEBI:190135"/>
    </ligand>
</feature>
<keyword evidence="6 8" id="KW-0408">Iron</keyword>
<evidence type="ECO:0000256" key="6">
    <source>
        <dbReference type="ARBA" id="ARBA00023004"/>
    </source>
</evidence>
<reference evidence="10" key="2">
    <citation type="journal article" date="2016" name="Photosyn. Res.">
        <title>Crystal structure and biochemical characterization of Chlamydomonas FDX2 reveal two residues that, when mutated, partially confer FDX2 the redox potential and catalytic properties of FDX1.</title>
        <authorList>
            <person name="Boehm M."/>
            <person name="Alahuhta M."/>
            <person name="Mulder D.W."/>
            <person name="Peden E.A."/>
            <person name="Long H."/>
            <person name="Brunecky R."/>
            <person name="Lunin V.V."/>
            <person name="King P.W."/>
            <person name="Ghirardi M.L."/>
            <person name="Dubini A."/>
        </authorList>
    </citation>
    <scope>X-RAY CRYSTALLOGRAPHY (1.18 ANGSTROMS) OF 31-123 IN COMPLEX WITH [2FE-2S] CLUSTER</scope>
</reference>
<keyword evidence="7 8" id="KW-0411">Iron-sulfur</keyword>
<keyword evidence="8" id="KW-0150">Chloroplast</keyword>
<keyword evidence="3 8" id="KW-0001">2Fe-2S</keyword>
<organism evidence="9">
    <name type="scientific">Chlamydomonas reinhardtii</name>
    <name type="common">Chlamydomonas smithii</name>
    <dbReference type="NCBI Taxonomy" id="3055"/>
    <lineage>
        <taxon>Eukaryota</taxon>
        <taxon>Viridiplantae</taxon>
        <taxon>Chlorophyta</taxon>
        <taxon>core chlorophytes</taxon>
        <taxon>Chlorophyceae</taxon>
        <taxon>CS clade</taxon>
        <taxon>Chlamydomonadales</taxon>
        <taxon>Chlamydomonadaceae</taxon>
        <taxon>Chlamydomonas</taxon>
    </lineage>
</organism>
<dbReference type="SUPFAM" id="SSF54292">
    <property type="entry name" value="2Fe-2S ferredoxin-like"/>
    <property type="match status" value="1"/>
</dbReference>
<dbReference type="NCBIfam" id="TIGR02008">
    <property type="entry name" value="fdx_plant"/>
    <property type="match status" value="1"/>
</dbReference>
<dbReference type="PDBsum" id="4ITK"/>
<accession>Q2HZ25</accession>
<evidence type="ECO:0000256" key="8">
    <source>
        <dbReference type="RuleBase" id="RU364001"/>
    </source>
</evidence>
<dbReference type="InterPro" id="IPR012675">
    <property type="entry name" value="Beta-grasp_dom_sf"/>
</dbReference>
<evidence type="ECO:0000256" key="1">
    <source>
        <dbReference type="ARBA" id="ARBA00007874"/>
    </source>
</evidence>
<dbReference type="GO" id="GO:0022900">
    <property type="term" value="P:electron transport chain"/>
    <property type="evidence" value="ECO:0007669"/>
    <property type="project" value="InterPro"/>
</dbReference>
<dbReference type="PROSITE" id="PS00197">
    <property type="entry name" value="2FE2S_FER_1"/>
    <property type="match status" value="1"/>
</dbReference>
<comment type="similarity">
    <text evidence="1 8">Belongs to the 2Fe2S plant-type ferredoxin family.</text>
</comment>
<dbReference type="PANTHER" id="PTHR43112">
    <property type="entry name" value="FERREDOXIN"/>
    <property type="match status" value="1"/>
</dbReference>
<dbReference type="InterPro" id="IPR010241">
    <property type="entry name" value="Fd_pln"/>
</dbReference>
<proteinExistence type="evidence at protein level"/>
<keyword evidence="2 8" id="KW-0813">Transport</keyword>
<evidence type="ECO:0000256" key="3">
    <source>
        <dbReference type="ARBA" id="ARBA00022714"/>
    </source>
</evidence>
<protein>
    <recommendedName>
        <fullName evidence="8">Ferredoxin</fullName>
    </recommendedName>
</protein>
<dbReference type="eggNOG" id="ENOG502S3RJ">
    <property type="taxonomic scope" value="Eukaryota"/>
</dbReference>
<evidence type="ECO:0000313" key="9">
    <source>
        <dbReference type="EMBL" id="ABC88601.1"/>
    </source>
</evidence>
<feature type="binding site" evidence="10">
    <location>
        <position position="105"/>
    </location>
    <ligand>
        <name>[2Fe-2S] cluster</name>
        <dbReference type="ChEBI" id="CHEBI:190135"/>
    </ligand>
</feature>
<feature type="binding site" evidence="10">
    <location>
        <position position="66"/>
    </location>
    <ligand>
        <name>[2Fe-2S] cluster</name>
        <dbReference type="ChEBI" id="CHEBI:190135"/>
    </ligand>
</feature>
<evidence type="ECO:0000256" key="2">
    <source>
        <dbReference type="ARBA" id="ARBA00022448"/>
    </source>
</evidence>
<dbReference type="CDD" id="cd00207">
    <property type="entry name" value="fer2"/>
    <property type="match status" value="1"/>
</dbReference>
<dbReference type="GO" id="GO:0051537">
    <property type="term" value="F:2 iron, 2 sulfur cluster binding"/>
    <property type="evidence" value="ECO:0007669"/>
    <property type="project" value="UniProtKB-KW"/>
</dbReference>
<dbReference type="InterPro" id="IPR006058">
    <property type="entry name" value="2Fe2S_fd_BS"/>
</dbReference>
<dbReference type="GO" id="GO:0046872">
    <property type="term" value="F:metal ion binding"/>
    <property type="evidence" value="ECO:0007669"/>
    <property type="project" value="UniProtKB-KW"/>
</dbReference>
<evidence type="ECO:0000256" key="7">
    <source>
        <dbReference type="ARBA" id="ARBA00023014"/>
    </source>
</evidence>
<dbReference type="HOGENOM" id="CLU_082632_7_3_1"/>
<dbReference type="AlphaFoldDB" id="Q2HZ25"/>
<sequence length="123" mass="13460">MAMIVRRPMLTARAPARVAVAPLRTRVISHFKVTFKTPKGEKTIDVEADKYLLDAAEEAGMDLPYSCRSGGCSTCCGKLESGTVDQSDQNMLDEDQLKQGFVLTCVAYPTSDIVILTDQESKL</sequence>
<dbReference type="KEGG" id="cre:CHLRE_16g658400v5"/>
<dbReference type="GO" id="GO:0009055">
    <property type="term" value="F:electron transfer activity"/>
    <property type="evidence" value="ECO:0007669"/>
    <property type="project" value="InterPro"/>
</dbReference>
<reference evidence="9" key="1">
    <citation type="journal article" date="2009" name="J. Biol. Chem.">
        <title>Pattern of expression and substrate specificity of chloroplast ferredoxins from Chlamydomonas reinhardtii.</title>
        <authorList>
            <person name="Terauchi A.M."/>
            <person name="Lu S.F."/>
            <person name="Zaffagnini M."/>
            <person name="Tappa S."/>
            <person name="Hirasawa M."/>
            <person name="Tripathy J.N."/>
            <person name="Knaff D.B."/>
            <person name="Farmer P.J."/>
            <person name="Lemaire S.D."/>
            <person name="Hase T."/>
            <person name="Merchant S.S."/>
        </authorList>
    </citation>
    <scope>NUCLEOTIDE SEQUENCE</scope>
</reference>
<comment type="cofactor">
    <cofactor evidence="8">
        <name>[2Fe-2S] cluster</name>
        <dbReference type="ChEBI" id="CHEBI:190135"/>
    </cofactor>
    <text evidence="8">Binds 1 [2Fe-2S] cluster.</text>
</comment>
<keyword evidence="5 8" id="KW-0249">Electron transport</keyword>
<dbReference type="RefSeq" id="XP_001697912.2">
    <property type="nucleotide sequence ID" value="XM_001697860.2"/>
</dbReference>
<keyword evidence="10" id="KW-0002">3D-structure</keyword>
<name>Q2HZ25_CHLRE</name>